<dbReference type="AlphaFoldDB" id="A0A2V1GZD5"/>
<keyword evidence="1" id="KW-0472">Membrane</keyword>
<feature type="transmembrane region" description="Helical" evidence="1">
    <location>
        <begin position="51"/>
        <end position="69"/>
    </location>
</feature>
<name>A0A2V1GZD5_9GAMM</name>
<proteinExistence type="predicted"/>
<evidence type="ECO:0000313" key="2">
    <source>
        <dbReference type="EMBL" id="PVZ68355.1"/>
    </source>
</evidence>
<keyword evidence="1" id="KW-1133">Transmembrane helix</keyword>
<dbReference type="Proteomes" id="UP000244906">
    <property type="component" value="Unassembled WGS sequence"/>
</dbReference>
<keyword evidence="1" id="KW-0812">Transmembrane</keyword>
<sequence>MAFLINIENIDFSKESFRLELIKSKPKPLQSMINQRIYEGASIKEKIMGEYRYSVFLGYIFILIESMYASRLSSFLMMNLIEDEDFTFLVSPRNETHSFFILSRKNIILLFEPSLGLSIYEANREGVEEIIKYLIKLESLVKNISFPFFIDEVRYIDKELQERII</sequence>
<reference evidence="2 3" key="1">
    <citation type="submission" date="2018-04" db="EMBL/GenBank/DDBJ databases">
        <title>Thalassorhabdus spongiae gen. nov., sp. nov., isolated from a marine sponge in South-West Iceland.</title>
        <authorList>
            <person name="Knobloch S."/>
            <person name="Daussin A."/>
            <person name="Johannsson R."/>
            <person name="Marteinsson V.T."/>
        </authorList>
    </citation>
    <scope>NUCLEOTIDE SEQUENCE [LARGE SCALE GENOMIC DNA]</scope>
    <source>
        <strain evidence="2 3">Hp12</strain>
    </source>
</reference>
<protein>
    <submittedName>
        <fullName evidence="2">Uncharacterized protein</fullName>
    </submittedName>
</protein>
<keyword evidence="3" id="KW-1185">Reference proteome</keyword>
<organism evidence="2 3">
    <name type="scientific">Pelagibaculum spongiae</name>
    <dbReference type="NCBI Taxonomy" id="2080658"/>
    <lineage>
        <taxon>Bacteria</taxon>
        <taxon>Pseudomonadati</taxon>
        <taxon>Pseudomonadota</taxon>
        <taxon>Gammaproteobacteria</taxon>
        <taxon>Oceanospirillales</taxon>
        <taxon>Pelagibaculum</taxon>
    </lineage>
</organism>
<comment type="caution">
    <text evidence="2">The sequence shown here is derived from an EMBL/GenBank/DDBJ whole genome shotgun (WGS) entry which is preliminary data.</text>
</comment>
<accession>A0A2V1GZD5</accession>
<evidence type="ECO:0000313" key="3">
    <source>
        <dbReference type="Proteomes" id="UP000244906"/>
    </source>
</evidence>
<gene>
    <name evidence="2" type="ORF">DC094_13815</name>
</gene>
<dbReference type="EMBL" id="QDDL01000005">
    <property type="protein sequence ID" value="PVZ68355.1"/>
    <property type="molecule type" value="Genomic_DNA"/>
</dbReference>
<evidence type="ECO:0000256" key="1">
    <source>
        <dbReference type="SAM" id="Phobius"/>
    </source>
</evidence>